<evidence type="ECO:0000256" key="4">
    <source>
        <dbReference type="ARBA" id="ARBA00022741"/>
    </source>
</evidence>
<keyword evidence="2" id="KW-1277">Toxin-antitoxin system</keyword>
<evidence type="ECO:0008006" key="9">
    <source>
        <dbReference type="Google" id="ProtNLM"/>
    </source>
</evidence>
<accession>A0A563W544</accession>
<dbReference type="EMBL" id="CAACVJ010000693">
    <property type="protein sequence ID" value="VEP18653.1"/>
    <property type="molecule type" value="Genomic_DNA"/>
</dbReference>
<keyword evidence="4" id="KW-0547">Nucleotide-binding</keyword>
<evidence type="ECO:0000256" key="3">
    <source>
        <dbReference type="ARBA" id="ARBA00022722"/>
    </source>
</evidence>
<keyword evidence="5" id="KW-0378">Hydrolase</keyword>
<evidence type="ECO:0000313" key="7">
    <source>
        <dbReference type="EMBL" id="VEP18653.1"/>
    </source>
</evidence>
<dbReference type="GO" id="GO:0000166">
    <property type="term" value="F:nucleotide binding"/>
    <property type="evidence" value="ECO:0007669"/>
    <property type="project" value="UniProtKB-KW"/>
</dbReference>
<sequence>MTQKRNSLLFLSDILQEIEGIESYVAMGKQEFLQNETIQRATFYRLQTIGEAVNKLPDELKAKYPDTPWRDIVAFRNLLVHRYWRIDLNVVWAIMDSDEDSIIQLKPVVQELIKELSS</sequence>
<dbReference type="Pfam" id="PF01934">
    <property type="entry name" value="HepT-like"/>
    <property type="match status" value="1"/>
</dbReference>
<dbReference type="PANTHER" id="PTHR34139">
    <property type="entry name" value="UPF0331 PROTEIN MJ0127"/>
    <property type="match status" value="1"/>
</dbReference>
<dbReference type="RefSeq" id="WP_144868079.1">
    <property type="nucleotide sequence ID" value="NZ_LR213843.1"/>
</dbReference>
<dbReference type="GO" id="GO:0110001">
    <property type="term" value="C:toxin-antitoxin complex"/>
    <property type="evidence" value="ECO:0007669"/>
    <property type="project" value="InterPro"/>
</dbReference>
<dbReference type="Proteomes" id="UP000320055">
    <property type="component" value="Unassembled WGS sequence"/>
</dbReference>
<keyword evidence="1" id="KW-0597">Phosphoprotein</keyword>
<evidence type="ECO:0000256" key="6">
    <source>
        <dbReference type="ARBA" id="ARBA00024207"/>
    </source>
</evidence>
<reference evidence="7 8" key="1">
    <citation type="submission" date="2019-01" db="EMBL/GenBank/DDBJ databases">
        <authorList>
            <person name="Brito A."/>
        </authorList>
    </citation>
    <scope>NUCLEOTIDE SEQUENCE [LARGE SCALE GENOMIC DNA]</scope>
    <source>
        <strain evidence="7">1</strain>
    </source>
</reference>
<evidence type="ECO:0000256" key="2">
    <source>
        <dbReference type="ARBA" id="ARBA00022649"/>
    </source>
</evidence>
<organism evidence="7 8">
    <name type="scientific">Hyella patelloides LEGE 07179</name>
    <dbReference type="NCBI Taxonomy" id="945734"/>
    <lineage>
        <taxon>Bacteria</taxon>
        <taxon>Bacillati</taxon>
        <taxon>Cyanobacteriota</taxon>
        <taxon>Cyanophyceae</taxon>
        <taxon>Pleurocapsales</taxon>
        <taxon>Hyellaceae</taxon>
        <taxon>Hyella</taxon>
    </lineage>
</organism>
<dbReference type="Gene3D" id="1.20.120.580">
    <property type="entry name" value="bsu32300-like"/>
    <property type="match status" value="1"/>
</dbReference>
<comment type="similarity">
    <text evidence="6">Belongs to the HepT RNase toxin family.</text>
</comment>
<proteinExistence type="inferred from homology"/>
<evidence type="ECO:0000313" key="8">
    <source>
        <dbReference type="Proteomes" id="UP000320055"/>
    </source>
</evidence>
<dbReference type="InterPro" id="IPR037038">
    <property type="entry name" value="HepT-like_sf"/>
</dbReference>
<dbReference type="GO" id="GO:0004540">
    <property type="term" value="F:RNA nuclease activity"/>
    <property type="evidence" value="ECO:0007669"/>
    <property type="project" value="InterPro"/>
</dbReference>
<gene>
    <name evidence="7" type="ORF">H1P_850010</name>
</gene>
<evidence type="ECO:0000256" key="5">
    <source>
        <dbReference type="ARBA" id="ARBA00022801"/>
    </source>
</evidence>
<keyword evidence="8" id="KW-1185">Reference proteome</keyword>
<dbReference type="InterPro" id="IPR008201">
    <property type="entry name" value="HepT-like"/>
</dbReference>
<keyword evidence="3" id="KW-0540">Nuclease</keyword>
<evidence type="ECO:0000256" key="1">
    <source>
        <dbReference type="ARBA" id="ARBA00022553"/>
    </source>
</evidence>
<dbReference type="PANTHER" id="PTHR34139:SF1">
    <property type="entry name" value="RNASE MJ1380-RELATED"/>
    <property type="match status" value="1"/>
</dbReference>
<name>A0A563W544_9CYAN</name>
<dbReference type="InterPro" id="IPR051813">
    <property type="entry name" value="HepT_RNase_toxin"/>
</dbReference>
<protein>
    <recommendedName>
        <fullName evidence="9">Nucleotidyltransferase</fullName>
    </recommendedName>
</protein>
<dbReference type="GO" id="GO:0016787">
    <property type="term" value="F:hydrolase activity"/>
    <property type="evidence" value="ECO:0007669"/>
    <property type="project" value="UniProtKB-KW"/>
</dbReference>
<dbReference type="OrthoDB" id="9810538at2"/>
<dbReference type="AlphaFoldDB" id="A0A563W544"/>